<dbReference type="Proteomes" id="UP001151699">
    <property type="component" value="Chromosome X"/>
</dbReference>
<organism evidence="1 2">
    <name type="scientific">Pseudolycoriella hygida</name>
    <dbReference type="NCBI Taxonomy" id="35572"/>
    <lineage>
        <taxon>Eukaryota</taxon>
        <taxon>Metazoa</taxon>
        <taxon>Ecdysozoa</taxon>
        <taxon>Arthropoda</taxon>
        <taxon>Hexapoda</taxon>
        <taxon>Insecta</taxon>
        <taxon>Pterygota</taxon>
        <taxon>Neoptera</taxon>
        <taxon>Endopterygota</taxon>
        <taxon>Diptera</taxon>
        <taxon>Nematocera</taxon>
        <taxon>Sciaroidea</taxon>
        <taxon>Sciaridae</taxon>
        <taxon>Pseudolycoriella</taxon>
    </lineage>
</organism>
<dbReference type="AlphaFoldDB" id="A0A9Q0MW04"/>
<accession>A0A9Q0MW04</accession>
<proteinExistence type="predicted"/>
<sequence length="59" mass="6944">MNEKIQLYIDCQTKDLIKRIRWTISEQMFSPIRGLKFVQSVKNVKTKPTNESFAISIRA</sequence>
<name>A0A9Q0MW04_9DIPT</name>
<gene>
    <name evidence="1" type="ORF">Bhyg_10902</name>
</gene>
<evidence type="ECO:0000313" key="2">
    <source>
        <dbReference type="Proteomes" id="UP001151699"/>
    </source>
</evidence>
<comment type="caution">
    <text evidence="1">The sequence shown here is derived from an EMBL/GenBank/DDBJ whole genome shotgun (WGS) entry which is preliminary data.</text>
</comment>
<reference evidence="1" key="1">
    <citation type="submission" date="2022-07" db="EMBL/GenBank/DDBJ databases">
        <authorList>
            <person name="Trinca V."/>
            <person name="Uliana J.V.C."/>
            <person name="Torres T.T."/>
            <person name="Ward R.J."/>
            <person name="Monesi N."/>
        </authorList>
    </citation>
    <scope>NUCLEOTIDE SEQUENCE</scope>
    <source>
        <strain evidence="1">HSMRA1968</strain>
        <tissue evidence="1">Whole embryos</tissue>
    </source>
</reference>
<protein>
    <submittedName>
        <fullName evidence="1">Uncharacterized protein</fullName>
    </submittedName>
</protein>
<dbReference type="EMBL" id="WJQU01000003">
    <property type="protein sequence ID" value="KAJ6638169.1"/>
    <property type="molecule type" value="Genomic_DNA"/>
</dbReference>
<keyword evidence="2" id="KW-1185">Reference proteome</keyword>
<evidence type="ECO:0000313" key="1">
    <source>
        <dbReference type="EMBL" id="KAJ6638169.1"/>
    </source>
</evidence>